<reference evidence="4 5" key="1">
    <citation type="submission" date="2023-06" db="EMBL/GenBank/DDBJ databases">
        <title>Black Yeasts Isolated from many extreme environments.</title>
        <authorList>
            <person name="Coleine C."/>
            <person name="Stajich J.E."/>
            <person name="Selbmann L."/>
        </authorList>
    </citation>
    <scope>NUCLEOTIDE SEQUENCE [LARGE SCALE GENOMIC DNA]</scope>
    <source>
        <strain evidence="4 5">CCFEE 5887</strain>
    </source>
</reference>
<feature type="region of interest" description="Disordered" evidence="3">
    <location>
        <begin position="1"/>
        <end position="53"/>
    </location>
</feature>
<dbReference type="InterPro" id="IPR004000">
    <property type="entry name" value="Actin"/>
</dbReference>
<dbReference type="SMART" id="SM00268">
    <property type="entry name" value="ACTIN"/>
    <property type="match status" value="1"/>
</dbReference>
<keyword evidence="2" id="KW-0175">Coiled coil</keyword>
<evidence type="ECO:0000313" key="5">
    <source>
        <dbReference type="Proteomes" id="UP001345827"/>
    </source>
</evidence>
<sequence length="885" mass="101078">MTITSVSRITTERRLPTPPEDGQPDSQPRVHPAPDFPFRGWQPPQPEGYRQSAANPSENAIVIDNGASTIKAGFSFDKTPRLFVPPLVAKYKDRKYNKYCMFVGHDAYADATTRGQIRTAFEQNTSIPTNWDIMENIYDYIFLKLGVDNEGSVGRPLVVTEPVANLGHSRRMMNEMLFECYGVPSVTYGIDSLFSYRYNKGTSGLIVSSSHTSTHIIPVLERKPQMQSCARLNWGGSQAQEFLFKLIRLKYPNFTGKMTTEQTERYIKQYCYLSNDYSAELSTYLDWSGLEEERDIIIQYPFTEQVVVEKSAEELARIAERKKESGRRLQEQAAKMRLEKLVRKEQELEYYQQLHESYVNAPTKKEQRRILDGEELKDEAALERIVRDLDRSIKKSRNKDLGAPEEEEKLEEQLNKFPLLEVPDDQLDEDGLKDKRHQRLMKSGVEARIRAKAEKERERARVAEAERRDVEMRENQFDEWLSGRREQRDTLLSRIKEQARLKADSGNRKGIASQMRMKTLANLASDGPKRKRRGGGEYDDDFGANDEDWGVYRAVATEPASDDEEPEEDPMVALRAVESELLQYDPDFSEKDTVEAQNDWTKSTLHAFLRGARPADPESQREANQIHLNVERIRVPEVVFQPGIAGVDQAGLVEIIEGIVTGRFSDFAQQQALLKDVFLTGGNTMFTNFEERLKRELVASVPDRLTVNVRKARDPVLDAWRGAASWWSSGARPEREAATITQAEYMEKGSDYIKAQLPTIIGGDGPYQQKSKRRKSQVRKVARNLFSQIMHRILRSACKALPMLQCFEQANGICLSLFRRFTVGNDLGFLRSVADLRIWDIRCPFSALALMLRTSLLIMTPGLQDWNGITIFTSLLLGLFEKTAG</sequence>
<dbReference type="AlphaFoldDB" id="A0AAV9QDJ2"/>
<keyword evidence="5" id="KW-1185">Reference proteome</keyword>
<proteinExistence type="inferred from homology"/>
<name>A0AAV9QDJ2_9PEZI</name>
<dbReference type="SUPFAM" id="SSF53067">
    <property type="entry name" value="Actin-like ATPase domain"/>
    <property type="match status" value="2"/>
</dbReference>
<evidence type="ECO:0000256" key="1">
    <source>
        <dbReference type="RuleBase" id="RU000487"/>
    </source>
</evidence>
<dbReference type="PANTHER" id="PTHR11937">
    <property type="entry name" value="ACTIN"/>
    <property type="match status" value="1"/>
</dbReference>
<comment type="similarity">
    <text evidence="1">Belongs to the actin family.</text>
</comment>
<dbReference type="EMBL" id="JAXLQG010000005">
    <property type="protein sequence ID" value="KAK5539602.1"/>
    <property type="molecule type" value="Genomic_DNA"/>
</dbReference>
<gene>
    <name evidence="4" type="primary">ARP5</name>
    <name evidence="4" type="ORF">LTR25_003306</name>
</gene>
<evidence type="ECO:0000313" key="4">
    <source>
        <dbReference type="EMBL" id="KAK5539602.1"/>
    </source>
</evidence>
<feature type="coiled-coil region" evidence="2">
    <location>
        <begin position="312"/>
        <end position="339"/>
    </location>
</feature>
<dbReference type="Proteomes" id="UP001345827">
    <property type="component" value="Unassembled WGS sequence"/>
</dbReference>
<comment type="caution">
    <text evidence="4">The sequence shown here is derived from an EMBL/GenBank/DDBJ whole genome shotgun (WGS) entry which is preliminary data.</text>
</comment>
<feature type="region of interest" description="Disordered" evidence="3">
    <location>
        <begin position="524"/>
        <end position="543"/>
    </location>
</feature>
<accession>A0AAV9QDJ2</accession>
<dbReference type="InterPro" id="IPR043129">
    <property type="entry name" value="ATPase_NBD"/>
</dbReference>
<protein>
    <submittedName>
        <fullName evidence="4">Actin-related protein 5</fullName>
    </submittedName>
</protein>
<dbReference type="Gene3D" id="3.30.420.40">
    <property type="match status" value="4"/>
</dbReference>
<evidence type="ECO:0000256" key="2">
    <source>
        <dbReference type="SAM" id="Coils"/>
    </source>
</evidence>
<evidence type="ECO:0000256" key="3">
    <source>
        <dbReference type="SAM" id="MobiDB-lite"/>
    </source>
</evidence>
<dbReference type="Pfam" id="PF00022">
    <property type="entry name" value="Actin"/>
    <property type="match status" value="2"/>
</dbReference>
<dbReference type="CDD" id="cd10211">
    <property type="entry name" value="ASKHA_NBD_Arp5"/>
    <property type="match status" value="1"/>
</dbReference>
<dbReference type="Gene3D" id="3.90.640.10">
    <property type="entry name" value="Actin, Chain A, domain 4"/>
    <property type="match status" value="2"/>
</dbReference>
<dbReference type="FunFam" id="3.30.420.40:FF:000139">
    <property type="entry name" value="Chromatin remodeling complex subunit (Arp5)"/>
    <property type="match status" value="1"/>
</dbReference>
<feature type="coiled-coil region" evidence="2">
    <location>
        <begin position="446"/>
        <end position="475"/>
    </location>
</feature>
<organism evidence="4 5">
    <name type="scientific">Vermiconidia calcicola</name>
    <dbReference type="NCBI Taxonomy" id="1690605"/>
    <lineage>
        <taxon>Eukaryota</taxon>
        <taxon>Fungi</taxon>
        <taxon>Dikarya</taxon>
        <taxon>Ascomycota</taxon>
        <taxon>Pezizomycotina</taxon>
        <taxon>Dothideomycetes</taxon>
        <taxon>Dothideomycetidae</taxon>
        <taxon>Mycosphaerellales</taxon>
        <taxon>Extremaceae</taxon>
        <taxon>Vermiconidia</taxon>
    </lineage>
</organism>